<dbReference type="Gene3D" id="3.30.750.24">
    <property type="entry name" value="STAS domain"/>
    <property type="match status" value="1"/>
</dbReference>
<protein>
    <recommendedName>
        <fullName evidence="3">STAS domain-containing protein</fullName>
    </recommendedName>
</protein>
<evidence type="ECO:0000313" key="1">
    <source>
        <dbReference type="EMBL" id="MCD2192014.1"/>
    </source>
</evidence>
<keyword evidence="2" id="KW-1185">Reference proteome</keyword>
<dbReference type="EMBL" id="JAJNDB010000001">
    <property type="protein sequence ID" value="MCD2192014.1"/>
    <property type="molecule type" value="Genomic_DNA"/>
</dbReference>
<proteinExistence type="predicted"/>
<dbReference type="RefSeq" id="WP_230729705.1">
    <property type="nucleotide sequence ID" value="NZ_JAJNDB010000001.1"/>
</dbReference>
<dbReference type="Proteomes" id="UP001199469">
    <property type="component" value="Unassembled WGS sequence"/>
</dbReference>
<dbReference type="InterPro" id="IPR036513">
    <property type="entry name" value="STAS_dom_sf"/>
</dbReference>
<gene>
    <name evidence="1" type="ORF">LQ327_01235</name>
</gene>
<evidence type="ECO:0000313" key="2">
    <source>
        <dbReference type="Proteomes" id="UP001199469"/>
    </source>
</evidence>
<sequence>MVDERAATHLTARCSLLARHGARRVVIDVSGVARCEPAGLVGLWELHQGRCGLRVRLTGAHWAQFVPALLHSEAEQFEGHYRMIRTVLEEPA</sequence>
<evidence type="ECO:0008006" key="3">
    <source>
        <dbReference type="Google" id="ProtNLM"/>
    </source>
</evidence>
<organism evidence="1 2">
    <name type="scientific">Actinomycetospora endophytica</name>
    <dbReference type="NCBI Taxonomy" id="2291215"/>
    <lineage>
        <taxon>Bacteria</taxon>
        <taxon>Bacillati</taxon>
        <taxon>Actinomycetota</taxon>
        <taxon>Actinomycetes</taxon>
        <taxon>Pseudonocardiales</taxon>
        <taxon>Pseudonocardiaceae</taxon>
        <taxon>Actinomycetospora</taxon>
    </lineage>
</organism>
<accession>A0ABS8P198</accession>
<reference evidence="1 2" key="1">
    <citation type="submission" date="2021-11" db="EMBL/GenBank/DDBJ databases">
        <title>Draft genome sequence of Actinomycetospora sp. SF1 isolated from the rhizosphere soil.</title>
        <authorList>
            <person name="Duangmal K."/>
            <person name="Chantavorakit T."/>
        </authorList>
    </citation>
    <scope>NUCLEOTIDE SEQUENCE [LARGE SCALE GENOMIC DNA]</scope>
    <source>
        <strain evidence="1 2">TBRC 5722</strain>
    </source>
</reference>
<comment type="caution">
    <text evidence="1">The sequence shown here is derived from an EMBL/GenBank/DDBJ whole genome shotgun (WGS) entry which is preliminary data.</text>
</comment>
<name>A0ABS8P198_9PSEU</name>